<evidence type="ECO:0000313" key="3">
    <source>
        <dbReference type="EMBL" id="MBM7506359.1"/>
    </source>
</evidence>
<dbReference type="Gene3D" id="3.90.920.10">
    <property type="entry name" value="DNA primase, PRIM domain"/>
    <property type="match status" value="1"/>
</dbReference>
<evidence type="ECO:0000256" key="1">
    <source>
        <dbReference type="SAM" id="MobiDB-lite"/>
    </source>
</evidence>
<evidence type="ECO:0000313" key="4">
    <source>
        <dbReference type="Proteomes" id="UP000732378"/>
    </source>
</evidence>
<dbReference type="PANTHER" id="PTHR42705:SF2">
    <property type="entry name" value="BIFUNCTIONAL NON-HOMOLOGOUS END JOINING PROTEIN LIGD"/>
    <property type="match status" value="1"/>
</dbReference>
<evidence type="ECO:0000259" key="2">
    <source>
        <dbReference type="Pfam" id="PF21686"/>
    </source>
</evidence>
<gene>
    <name evidence="3" type="ORF">JOE61_000173</name>
</gene>
<dbReference type="EC" id="6.5.1.1" evidence="3"/>
<dbReference type="GO" id="GO:0003910">
    <property type="term" value="F:DNA ligase (ATP) activity"/>
    <property type="evidence" value="ECO:0007669"/>
    <property type="project" value="UniProtKB-EC"/>
</dbReference>
<feature type="domain" description="DNA ligase D polymerase" evidence="2">
    <location>
        <begin position="30"/>
        <end position="280"/>
    </location>
</feature>
<dbReference type="Proteomes" id="UP000732378">
    <property type="component" value="Unassembled WGS sequence"/>
</dbReference>
<protein>
    <submittedName>
        <fullName evidence="3">Bifunctional non-homologous end joining protein LigD</fullName>
        <ecNumber evidence="3">6.5.1.1</ecNumber>
    </submittedName>
</protein>
<dbReference type="EMBL" id="JAFBBZ010000001">
    <property type="protein sequence ID" value="MBM7506359.1"/>
    <property type="molecule type" value="Genomic_DNA"/>
</dbReference>
<dbReference type="RefSeq" id="WP_193668726.1">
    <property type="nucleotide sequence ID" value="NZ_JACDTV010000006.1"/>
</dbReference>
<feature type="region of interest" description="Disordered" evidence="1">
    <location>
        <begin position="276"/>
        <end position="300"/>
    </location>
</feature>
<accession>A0ABS2M599</accession>
<name>A0ABS2M599_9ACTN</name>
<dbReference type="InterPro" id="IPR052171">
    <property type="entry name" value="NHEJ_LigD"/>
</dbReference>
<dbReference type="SUPFAM" id="SSF56747">
    <property type="entry name" value="Prim-pol domain"/>
    <property type="match status" value="1"/>
</dbReference>
<reference evidence="3 4" key="1">
    <citation type="submission" date="2021-01" db="EMBL/GenBank/DDBJ databases">
        <title>Sequencing the genomes of 1000 actinobacteria strains.</title>
        <authorList>
            <person name="Klenk H.-P."/>
        </authorList>
    </citation>
    <scope>NUCLEOTIDE SEQUENCE [LARGE SCALE GENOMIC DNA]</scope>
    <source>
        <strain evidence="3 4">DSM 18239</strain>
    </source>
</reference>
<proteinExistence type="predicted"/>
<sequence>MSEEAEVAGVRVTKPAKVLVPGAGEAPEVTKLDLARYHQAVADLVLPHLRDRPISMQRFPDGLGGASFYEKKVPAHFPDFVRTVEVATGEGPQRQVVVSDTRTLVLLAQQACLTPHAWLSRADRLERPDQLVFDLDPSVPGLAAVRRATTLVGELLDDLGLTSVVKTSGSRGYHVVVPLRRLQGFDEVRDFARQVAQVLVEREPDLLTLEARKDRRGERVLVDVMRNGYGQTLVPPYAVRARPGAPVSAPITWAELGSVEPDQVRLHDLDRRLQRAGDPWSELPRGQGLGAARRRLARES</sequence>
<dbReference type="NCBIfam" id="TIGR02778">
    <property type="entry name" value="ligD_pol"/>
    <property type="match status" value="1"/>
</dbReference>
<dbReference type="PANTHER" id="PTHR42705">
    <property type="entry name" value="BIFUNCTIONAL NON-HOMOLOGOUS END JOINING PROTEIN LIGD"/>
    <property type="match status" value="1"/>
</dbReference>
<keyword evidence="4" id="KW-1185">Reference proteome</keyword>
<comment type="caution">
    <text evidence="3">The sequence shown here is derived from an EMBL/GenBank/DDBJ whole genome shotgun (WGS) entry which is preliminary data.</text>
</comment>
<dbReference type="Pfam" id="PF21686">
    <property type="entry name" value="LigD_Prim-Pol"/>
    <property type="match status" value="1"/>
</dbReference>
<organism evidence="3 4">
    <name type="scientific">Nocardioides salarius</name>
    <dbReference type="NCBI Taxonomy" id="374513"/>
    <lineage>
        <taxon>Bacteria</taxon>
        <taxon>Bacillati</taxon>
        <taxon>Actinomycetota</taxon>
        <taxon>Actinomycetes</taxon>
        <taxon>Propionibacteriales</taxon>
        <taxon>Nocardioidaceae</taxon>
        <taxon>Nocardioides</taxon>
    </lineage>
</organism>
<dbReference type="InterPro" id="IPR014145">
    <property type="entry name" value="LigD_pol_dom"/>
</dbReference>
<keyword evidence="3" id="KW-0436">Ligase</keyword>